<protein>
    <recommendedName>
        <fullName evidence="8">DUF2421 domain-containing protein</fullName>
    </recommendedName>
</protein>
<evidence type="ECO:0000256" key="5">
    <source>
        <dbReference type="SAM" id="Phobius"/>
    </source>
</evidence>
<keyword evidence="4 5" id="KW-0472">Membrane</keyword>
<dbReference type="PRINTS" id="PR02047">
    <property type="entry name" value="BREFELDNASP4"/>
</dbReference>
<dbReference type="Proteomes" id="UP000002489">
    <property type="component" value="Unassembled WGS sequence"/>
</dbReference>
<dbReference type="AlphaFoldDB" id="A0A0D2XFZ8"/>
<evidence type="ECO:0000313" key="6">
    <source>
        <dbReference type="EnsemblFungi" id="FOXG_02837P0"/>
    </source>
</evidence>
<evidence type="ECO:0008006" key="8">
    <source>
        <dbReference type="Google" id="ProtNLM"/>
    </source>
</evidence>
<evidence type="ECO:0000256" key="2">
    <source>
        <dbReference type="ARBA" id="ARBA00022692"/>
    </source>
</evidence>
<dbReference type="STRING" id="426428.A0A0D2XFZ8"/>
<dbReference type="InterPro" id="IPR052430">
    <property type="entry name" value="IVT-Associated"/>
</dbReference>
<name>A0A0D2XFZ8_FUSOF</name>
<feature type="transmembrane region" description="Helical" evidence="5">
    <location>
        <begin position="522"/>
        <end position="540"/>
    </location>
</feature>
<evidence type="ECO:0000256" key="1">
    <source>
        <dbReference type="ARBA" id="ARBA00004141"/>
    </source>
</evidence>
<dbReference type="PANTHER" id="PTHR47804">
    <property type="entry name" value="60S RIBOSOMAL PROTEIN L19"/>
    <property type="match status" value="1"/>
</dbReference>
<feature type="transmembrane region" description="Helical" evidence="5">
    <location>
        <begin position="36"/>
        <end position="55"/>
    </location>
</feature>
<feature type="transmembrane region" description="Helical" evidence="5">
    <location>
        <begin position="76"/>
        <end position="93"/>
    </location>
</feature>
<dbReference type="EnsemblFungi" id="FOXG_02837T0">
    <property type="protein sequence ID" value="FOXG_02837P0"/>
    <property type="gene ID" value="FOXG_02837"/>
</dbReference>
<evidence type="ECO:0000313" key="7">
    <source>
        <dbReference type="Proteomes" id="UP000002489"/>
    </source>
</evidence>
<evidence type="ECO:0000256" key="4">
    <source>
        <dbReference type="ARBA" id="ARBA00023136"/>
    </source>
</evidence>
<accession>A0A0D2XFZ8</accession>
<comment type="subcellular location">
    <subcellularLocation>
        <location evidence="1">Membrane</location>
        <topology evidence="1">Multi-pass membrane protein</topology>
    </subcellularLocation>
</comment>
<evidence type="ECO:0000256" key="3">
    <source>
        <dbReference type="ARBA" id="ARBA00022989"/>
    </source>
</evidence>
<organism evidence="6 7">
    <name type="scientific">Fusarium oxysporum (strain Fo5176)</name>
    <name type="common">Fusarium vascular wilt</name>
    <dbReference type="NCBI Taxonomy" id="660025"/>
    <lineage>
        <taxon>Eukaryota</taxon>
        <taxon>Fungi</taxon>
        <taxon>Dikarya</taxon>
        <taxon>Ascomycota</taxon>
        <taxon>Pezizomycotina</taxon>
        <taxon>Sordariomycetes</taxon>
        <taxon>Hypocreomycetidae</taxon>
        <taxon>Hypocreales</taxon>
        <taxon>Nectriaceae</taxon>
        <taxon>Fusarium</taxon>
        <taxon>Fusarium oxysporum species complex</taxon>
    </lineage>
</organism>
<reference evidence="7" key="1">
    <citation type="journal article" date="2012" name="Mol. Plant Microbe Interact.">
        <title>A highly conserved effector in Fusarium oxysporum is required for full virulence on Arabidopsis.</title>
        <authorList>
            <person name="Thatcher L.F."/>
            <person name="Gardiner D.M."/>
            <person name="Kazan K."/>
            <person name="Manners J."/>
        </authorList>
    </citation>
    <scope>NUCLEOTIDE SEQUENCE [LARGE SCALE GENOMIC DNA]</scope>
    <source>
        <strain evidence="7">Fo5176</strain>
    </source>
</reference>
<feature type="transmembrane region" description="Helical" evidence="5">
    <location>
        <begin position="143"/>
        <end position="160"/>
    </location>
</feature>
<sequence length="820" mass="91525">MPPLSETIRNGISDSLARTQLWLNTPNGRGVLKCTVAYTIASLATFVPFLANFLGKPEGKHVVATITVYFHPARSVGSMIEAILIAVVAVAYAETVSLLSMVTSVFFGSTMHLVTLSHVLVVVVFIGGGFGFMGWVKQRMLNPLVNVGSTLAALAIIGVVTKESHVMSNVFSNEKVLQVFKMLVMGITTTTAVNLLLWRTSARTSLRETMNRVSIPLGDMLYMITNSFLSGSEEGLVSDGFTAASTHYAKSYAQMMKDMREAKFEHYFLGHEEIYEHERTVARSMETLAQALGGLRNATNTQLEQLKHPKQLSPKASGTASPNTARQLFEQFNESITMSMTGVRQNLCRILHEPQFGQPPSYEINVDEDLRRNLMDSLSTFDTARSDALQGLYDRIEQMASSHESTRANLEEVAAACGHFTFSLQSFGEDVLQYLDVLDDLEYVIIRKSRSWRWLLWWKTGAEEDRNKAIRLFESAEADTLMRTRQRWRETIFGLKVGIGAALWAMLAFLEETRELYTEWRGEWGLLSFIIVCSFTVGAANTHGKASLGRISLLAYNVSTLYAYRVKRKADGNDATEDGQFSQPDIMEIAKRRAIAVTAGIIWGLVMGLIWKRGPLTVLFRSEGSQSYLKSGEQAALQRYAANLDSLRLAAASEFELRGPFPMEVYGRVLKSTMRILDGFYNMSLVACRKGHLTEGERALLEYTARERAILCDHICQAFQVVASSTMLEYPFADATPSIVSARENLLSKIFEFRKEHPRRLINEGGESSDSNNLLVEEKDYALLYAYALVTGQVADELRMVGKEIGSLFGVLDEDTRLLQ</sequence>
<dbReference type="GO" id="GO:0016020">
    <property type="term" value="C:membrane"/>
    <property type="evidence" value="ECO:0007669"/>
    <property type="project" value="UniProtKB-SubCell"/>
</dbReference>
<proteinExistence type="predicted"/>
<keyword evidence="2 5" id="KW-0812">Transmembrane</keyword>
<feature type="transmembrane region" description="Helical" evidence="5">
    <location>
        <begin position="180"/>
        <end position="198"/>
    </location>
</feature>
<dbReference type="InterPro" id="IPR023244">
    <property type="entry name" value="Brefeldin_A-sensitivity_4"/>
</dbReference>
<feature type="transmembrane region" description="Helical" evidence="5">
    <location>
        <begin position="492"/>
        <end position="510"/>
    </location>
</feature>
<keyword evidence="3 5" id="KW-1133">Transmembrane helix</keyword>
<reference evidence="6" key="2">
    <citation type="submission" date="2025-08" db="UniProtKB">
        <authorList>
            <consortium name="EnsemblFungi"/>
        </authorList>
    </citation>
    <scope>IDENTIFICATION</scope>
    <source>
        <strain evidence="6">4287 / CBS 123668 / FGSC 9935 / NRRL 34936</strain>
    </source>
</reference>
<feature type="transmembrane region" description="Helical" evidence="5">
    <location>
        <begin position="113"/>
        <end position="136"/>
    </location>
</feature>
<feature type="transmembrane region" description="Helical" evidence="5">
    <location>
        <begin position="594"/>
        <end position="611"/>
    </location>
</feature>
<dbReference type="PANTHER" id="PTHR47804:SF1">
    <property type="entry name" value="DUF2421 DOMAIN-CONTAINING PROTEIN"/>
    <property type="match status" value="1"/>
</dbReference>